<keyword evidence="3" id="KW-1185">Reference proteome</keyword>
<sequence length="98" mass="11066">MAVAEKKKIQPQWWRKSLIATFGGLLLSYGLVGIFAWFGPGGIDANAKVQFNMWMITPIWLTILSFSFMFSTWRSALVYLGGANLIVFSSFIGLKWLL</sequence>
<keyword evidence="1" id="KW-1133">Transmembrane helix</keyword>
<reference evidence="2" key="1">
    <citation type="submission" date="2021-07" db="EMBL/GenBank/DDBJ databases">
        <title>Neiella marina sp. nov., isolated from the intestinal content of sea cucumber Apostichopus japonicus.</title>
        <authorList>
            <person name="Bai X."/>
        </authorList>
    </citation>
    <scope>NUCLEOTIDE SEQUENCE</scope>
    <source>
        <strain evidence="2">126</strain>
    </source>
</reference>
<evidence type="ECO:0000313" key="3">
    <source>
        <dbReference type="Proteomes" id="UP001166251"/>
    </source>
</evidence>
<gene>
    <name evidence="2" type="ORF">K0504_06220</name>
</gene>
<keyword evidence="1" id="KW-0472">Membrane</keyword>
<feature type="transmembrane region" description="Helical" evidence="1">
    <location>
        <begin position="77"/>
        <end position="97"/>
    </location>
</feature>
<comment type="caution">
    <text evidence="2">The sequence shown here is derived from an EMBL/GenBank/DDBJ whole genome shotgun (WGS) entry which is preliminary data.</text>
</comment>
<organism evidence="2 3">
    <name type="scientific">Neiella holothuriorum</name>
    <dbReference type="NCBI Taxonomy" id="2870530"/>
    <lineage>
        <taxon>Bacteria</taxon>
        <taxon>Pseudomonadati</taxon>
        <taxon>Pseudomonadota</taxon>
        <taxon>Gammaproteobacteria</taxon>
        <taxon>Alteromonadales</taxon>
        <taxon>Echinimonadaceae</taxon>
        <taxon>Neiella</taxon>
    </lineage>
</organism>
<proteinExistence type="predicted"/>
<evidence type="ECO:0000256" key="1">
    <source>
        <dbReference type="SAM" id="Phobius"/>
    </source>
</evidence>
<dbReference type="Proteomes" id="UP001166251">
    <property type="component" value="Unassembled WGS sequence"/>
</dbReference>
<accession>A0ABS7EFC2</accession>
<keyword evidence="1" id="KW-0812">Transmembrane</keyword>
<dbReference type="RefSeq" id="WP_220103314.1">
    <property type="nucleotide sequence ID" value="NZ_JAHZSS010000005.1"/>
</dbReference>
<evidence type="ECO:0000313" key="2">
    <source>
        <dbReference type="EMBL" id="MBW8190628.1"/>
    </source>
</evidence>
<name>A0ABS7EFC2_9GAMM</name>
<dbReference type="EMBL" id="JAHZSS010000005">
    <property type="protein sequence ID" value="MBW8190628.1"/>
    <property type="molecule type" value="Genomic_DNA"/>
</dbReference>
<feature type="transmembrane region" description="Helical" evidence="1">
    <location>
        <begin position="18"/>
        <end position="39"/>
    </location>
</feature>
<protein>
    <submittedName>
        <fullName evidence="2">Uncharacterized protein</fullName>
    </submittedName>
</protein>
<feature type="transmembrane region" description="Helical" evidence="1">
    <location>
        <begin position="51"/>
        <end position="70"/>
    </location>
</feature>